<dbReference type="AlphaFoldDB" id="A0A5B2XRU5"/>
<dbReference type="InterPro" id="IPR052353">
    <property type="entry name" value="Benzoxazolinone_Detox_Enz"/>
</dbReference>
<keyword evidence="3" id="KW-1185">Reference proteome</keyword>
<name>A0A5B2XRU5_9PSEU</name>
<gene>
    <name evidence="2" type="ORF">F0L68_02970</name>
</gene>
<reference evidence="2 3" key="2">
    <citation type="submission" date="2019-09" db="EMBL/GenBank/DDBJ databases">
        <authorList>
            <person name="Jin C."/>
        </authorList>
    </citation>
    <scope>NUCLEOTIDE SEQUENCE [LARGE SCALE GENOMIC DNA]</scope>
    <source>
        <strain evidence="2 3">AN110305</strain>
    </source>
</reference>
<dbReference type="GO" id="GO:0030151">
    <property type="term" value="F:molybdenum ion binding"/>
    <property type="evidence" value="ECO:0007669"/>
    <property type="project" value="InterPro"/>
</dbReference>
<dbReference type="OrthoDB" id="9786134at2"/>
<evidence type="ECO:0000313" key="2">
    <source>
        <dbReference type="EMBL" id="KAA2266096.1"/>
    </source>
</evidence>
<dbReference type="GO" id="GO:0003824">
    <property type="term" value="F:catalytic activity"/>
    <property type="evidence" value="ECO:0007669"/>
    <property type="project" value="InterPro"/>
</dbReference>
<dbReference type="RefSeq" id="WP_149847834.1">
    <property type="nucleotide sequence ID" value="NZ_VUOB01000003.1"/>
</dbReference>
<evidence type="ECO:0000259" key="1">
    <source>
        <dbReference type="PROSITE" id="PS51340"/>
    </source>
</evidence>
<dbReference type="Pfam" id="PF03473">
    <property type="entry name" value="MOSC"/>
    <property type="match status" value="1"/>
</dbReference>
<dbReference type="InterPro" id="IPR005302">
    <property type="entry name" value="MoCF_Sase_C"/>
</dbReference>
<organism evidence="2 3">
    <name type="scientific">Solihabitans fulvus</name>
    <dbReference type="NCBI Taxonomy" id="1892852"/>
    <lineage>
        <taxon>Bacteria</taxon>
        <taxon>Bacillati</taxon>
        <taxon>Actinomycetota</taxon>
        <taxon>Actinomycetes</taxon>
        <taxon>Pseudonocardiales</taxon>
        <taxon>Pseudonocardiaceae</taxon>
        <taxon>Solihabitans</taxon>
    </lineage>
</organism>
<dbReference type="PROSITE" id="PS51340">
    <property type="entry name" value="MOSC"/>
    <property type="match status" value="1"/>
</dbReference>
<dbReference type="SUPFAM" id="SSF50800">
    <property type="entry name" value="PK beta-barrel domain-like"/>
    <property type="match status" value="1"/>
</dbReference>
<dbReference type="Gene3D" id="2.40.33.20">
    <property type="entry name" value="PK beta-barrel domain-like"/>
    <property type="match status" value="1"/>
</dbReference>
<sequence>MSKVESVNVAVVRNDAWTGRMGRSGIDKHPVVGEIMLGEQGVQGDTIVDLEMHGGPFRAVYAYSREDLEFWSAELGRDLMPGNAGENLTLFGVDCNHAVIGERWRVGNAVLRVTGPRTPCRVLAGYWGVPRLVKRFSEVARHGAYLAVEEPGPVQAGDPVELLDRPEHGVRVSQQFAFRAGGRRDLTSVLRAAWDDLSPEWRGWLDAAE</sequence>
<dbReference type="PANTHER" id="PTHR30212:SF2">
    <property type="entry name" value="PROTEIN YIIM"/>
    <property type="match status" value="1"/>
</dbReference>
<evidence type="ECO:0000313" key="3">
    <source>
        <dbReference type="Proteomes" id="UP000323454"/>
    </source>
</evidence>
<dbReference type="Proteomes" id="UP000323454">
    <property type="component" value="Unassembled WGS sequence"/>
</dbReference>
<proteinExistence type="predicted"/>
<dbReference type="EMBL" id="VUOB01000003">
    <property type="protein sequence ID" value="KAA2266096.1"/>
    <property type="molecule type" value="Genomic_DNA"/>
</dbReference>
<dbReference type="InterPro" id="IPR011037">
    <property type="entry name" value="Pyrv_Knase-like_insert_dom_sf"/>
</dbReference>
<protein>
    <submittedName>
        <fullName evidence="2">MOSC domain-containing protein</fullName>
    </submittedName>
</protein>
<dbReference type="GO" id="GO:0030170">
    <property type="term" value="F:pyridoxal phosphate binding"/>
    <property type="evidence" value="ECO:0007669"/>
    <property type="project" value="InterPro"/>
</dbReference>
<feature type="domain" description="MOSC" evidence="1">
    <location>
        <begin position="29"/>
        <end position="163"/>
    </location>
</feature>
<accession>A0A5B2XRU5</accession>
<dbReference type="PANTHER" id="PTHR30212">
    <property type="entry name" value="PROTEIN YIIM"/>
    <property type="match status" value="1"/>
</dbReference>
<comment type="caution">
    <text evidence="2">The sequence shown here is derived from an EMBL/GenBank/DDBJ whole genome shotgun (WGS) entry which is preliminary data.</text>
</comment>
<reference evidence="2 3" key="1">
    <citation type="submission" date="2019-09" db="EMBL/GenBank/DDBJ databases">
        <title>Goodfellowia gen. nov., a new genus of the Pseudonocardineae related to Actinoalloteichus, containing Goodfellowia coeruleoviolacea gen. nov., comb. nov. gen. nov., comb. nov.</title>
        <authorList>
            <person name="Labeda D."/>
        </authorList>
    </citation>
    <scope>NUCLEOTIDE SEQUENCE [LARGE SCALE GENOMIC DNA]</scope>
    <source>
        <strain evidence="2 3">AN110305</strain>
    </source>
</reference>